<keyword evidence="3" id="KW-1185">Reference proteome</keyword>
<dbReference type="RefSeq" id="WP_184892606.1">
    <property type="nucleotide sequence ID" value="NZ_JACHMX010000001.1"/>
</dbReference>
<feature type="region of interest" description="Disordered" evidence="1">
    <location>
        <begin position="147"/>
        <end position="171"/>
    </location>
</feature>
<evidence type="ECO:0008006" key="4">
    <source>
        <dbReference type="Google" id="ProtNLM"/>
    </source>
</evidence>
<evidence type="ECO:0000256" key="1">
    <source>
        <dbReference type="SAM" id="MobiDB-lite"/>
    </source>
</evidence>
<dbReference type="Proteomes" id="UP000580861">
    <property type="component" value="Unassembled WGS sequence"/>
</dbReference>
<comment type="caution">
    <text evidence="2">The sequence shown here is derived from an EMBL/GenBank/DDBJ whole genome shotgun (WGS) entry which is preliminary data.</text>
</comment>
<gene>
    <name evidence="2" type="ORF">HDA45_001187</name>
</gene>
<proteinExistence type="predicted"/>
<evidence type="ECO:0000313" key="3">
    <source>
        <dbReference type="Proteomes" id="UP000580861"/>
    </source>
</evidence>
<accession>A0A841AX66</accession>
<sequence>MSGTGSAAADLVCGASRLGGVRFDLPRTRPVPPPADPAADMGYFEVHGRFSLEQARSDLPFVAAHLVMGFDDPRVRVPEAAGEAVAPGGPMAVGEPPGGCGWLLGDPLGLTPIPPAGTVRATLCAPADLTTLSGFVRLDATVLTGRGRPRRAHGGCRPIRFETRPPEGWAPTVAPGAATPATGFATPAVRLCVAVDTESYSRFTTSEAARSQQRLLDALVHARGHAGLREADVDLQHSGDGQFAILPAGIDESVVIPRFVTGLRTALASTNADLSAHARLRLRVALHRGHVAAGVNGWIGYAPIAVHRLLDSAQVRAALLRESGADFALIVSEVLFTDVIADGAASLDPASFDPVEVRIPEKNFAERARVYVPGC</sequence>
<dbReference type="EMBL" id="JACHMX010000001">
    <property type="protein sequence ID" value="MBB5851100.1"/>
    <property type="molecule type" value="Genomic_DNA"/>
</dbReference>
<evidence type="ECO:0000313" key="2">
    <source>
        <dbReference type="EMBL" id="MBB5851100.1"/>
    </source>
</evidence>
<protein>
    <recommendedName>
        <fullName evidence="4">Guanylate cyclase domain-containing protein</fullName>
    </recommendedName>
</protein>
<organism evidence="2 3">
    <name type="scientific">Amycolatopsis umgeniensis</name>
    <dbReference type="NCBI Taxonomy" id="336628"/>
    <lineage>
        <taxon>Bacteria</taxon>
        <taxon>Bacillati</taxon>
        <taxon>Actinomycetota</taxon>
        <taxon>Actinomycetes</taxon>
        <taxon>Pseudonocardiales</taxon>
        <taxon>Pseudonocardiaceae</taxon>
        <taxon>Amycolatopsis</taxon>
    </lineage>
</organism>
<reference evidence="2 3" key="1">
    <citation type="submission" date="2020-08" db="EMBL/GenBank/DDBJ databases">
        <title>Sequencing the genomes of 1000 actinobacteria strains.</title>
        <authorList>
            <person name="Klenk H.-P."/>
        </authorList>
    </citation>
    <scope>NUCLEOTIDE SEQUENCE [LARGE SCALE GENOMIC DNA]</scope>
    <source>
        <strain evidence="2 3">DSM 45272</strain>
    </source>
</reference>
<name>A0A841AX66_9PSEU</name>
<dbReference type="AlphaFoldDB" id="A0A841AX66"/>